<evidence type="ECO:0000256" key="1">
    <source>
        <dbReference type="SAM" id="MobiDB-lite"/>
    </source>
</evidence>
<evidence type="ECO:0000313" key="2">
    <source>
        <dbReference type="EMBL" id="EXJ83137.1"/>
    </source>
</evidence>
<dbReference type="Proteomes" id="UP000019484">
    <property type="component" value="Unassembled WGS sequence"/>
</dbReference>
<feature type="compositionally biased region" description="Low complexity" evidence="1">
    <location>
        <begin position="207"/>
        <end position="220"/>
    </location>
</feature>
<name>W9XRE7_9EURO</name>
<sequence length="220" mass="24963">MTTLPIRPKRQSHDPVHEIIQAHREHAAGTKPAWYYLARLRMPELSREAVDLLQEQYRLEVDSECKTTTAQKWAQIGRQLRDKIPSHFDTLDHLQKRIDMWTVCDREAIARLFEGAVTETERLKVLLGSSMDAPSPGDAFLQRKLAHDNEAVKANVTNAATEQKHALDDPDDDDHESDTSVEIRVEGLPSKKARRNRRQREKRRNRAAGAAAGSSGLTES</sequence>
<protein>
    <submittedName>
        <fullName evidence="2">Uncharacterized protein</fullName>
    </submittedName>
</protein>
<proteinExistence type="predicted"/>
<dbReference type="EMBL" id="AMWN01000006">
    <property type="protein sequence ID" value="EXJ83137.1"/>
    <property type="molecule type" value="Genomic_DNA"/>
</dbReference>
<dbReference type="GeneID" id="19161622"/>
<dbReference type="AlphaFoldDB" id="W9XRE7"/>
<feature type="region of interest" description="Disordered" evidence="1">
    <location>
        <begin position="158"/>
        <end position="220"/>
    </location>
</feature>
<gene>
    <name evidence="2" type="ORF">A1O1_06756</name>
</gene>
<dbReference type="RefSeq" id="XP_007725823.1">
    <property type="nucleotide sequence ID" value="XM_007727633.1"/>
</dbReference>
<comment type="caution">
    <text evidence="2">The sequence shown here is derived from an EMBL/GenBank/DDBJ whole genome shotgun (WGS) entry which is preliminary data.</text>
</comment>
<reference evidence="2 3" key="1">
    <citation type="submission" date="2013-03" db="EMBL/GenBank/DDBJ databases">
        <title>The Genome Sequence of Capronia coronata CBS 617.96.</title>
        <authorList>
            <consortium name="The Broad Institute Genomics Platform"/>
            <person name="Cuomo C."/>
            <person name="de Hoog S."/>
            <person name="Gorbushina A."/>
            <person name="Walker B."/>
            <person name="Young S.K."/>
            <person name="Zeng Q."/>
            <person name="Gargeya S."/>
            <person name="Fitzgerald M."/>
            <person name="Haas B."/>
            <person name="Abouelleil A."/>
            <person name="Allen A.W."/>
            <person name="Alvarado L."/>
            <person name="Arachchi H.M."/>
            <person name="Berlin A.M."/>
            <person name="Chapman S.B."/>
            <person name="Gainer-Dewar J."/>
            <person name="Goldberg J."/>
            <person name="Griggs A."/>
            <person name="Gujja S."/>
            <person name="Hansen M."/>
            <person name="Howarth C."/>
            <person name="Imamovic A."/>
            <person name="Ireland A."/>
            <person name="Larimer J."/>
            <person name="McCowan C."/>
            <person name="Murphy C."/>
            <person name="Pearson M."/>
            <person name="Poon T.W."/>
            <person name="Priest M."/>
            <person name="Roberts A."/>
            <person name="Saif S."/>
            <person name="Shea T."/>
            <person name="Sisk P."/>
            <person name="Sykes S."/>
            <person name="Wortman J."/>
            <person name="Nusbaum C."/>
            <person name="Birren B."/>
        </authorList>
    </citation>
    <scope>NUCLEOTIDE SEQUENCE [LARGE SCALE GENOMIC DNA]</scope>
    <source>
        <strain evidence="2 3">CBS 617.96</strain>
    </source>
</reference>
<dbReference type="HOGENOM" id="CLU_1224784_0_0_1"/>
<dbReference type="OrthoDB" id="4159351at2759"/>
<evidence type="ECO:0000313" key="3">
    <source>
        <dbReference type="Proteomes" id="UP000019484"/>
    </source>
</evidence>
<feature type="compositionally biased region" description="Basic residues" evidence="1">
    <location>
        <begin position="191"/>
        <end position="206"/>
    </location>
</feature>
<organism evidence="2 3">
    <name type="scientific">Capronia coronata CBS 617.96</name>
    <dbReference type="NCBI Taxonomy" id="1182541"/>
    <lineage>
        <taxon>Eukaryota</taxon>
        <taxon>Fungi</taxon>
        <taxon>Dikarya</taxon>
        <taxon>Ascomycota</taxon>
        <taxon>Pezizomycotina</taxon>
        <taxon>Eurotiomycetes</taxon>
        <taxon>Chaetothyriomycetidae</taxon>
        <taxon>Chaetothyriales</taxon>
        <taxon>Herpotrichiellaceae</taxon>
        <taxon>Capronia</taxon>
    </lineage>
</organism>
<keyword evidence="3" id="KW-1185">Reference proteome</keyword>
<accession>W9XRE7</accession>